<reference evidence="1" key="1">
    <citation type="submission" date="2021-06" db="EMBL/GenBank/DDBJ databases">
        <authorList>
            <person name="Kallberg Y."/>
            <person name="Tangrot J."/>
            <person name="Rosling A."/>
        </authorList>
    </citation>
    <scope>NUCLEOTIDE SEQUENCE</scope>
    <source>
        <strain evidence="1">87-6 pot B 2015</strain>
    </source>
</reference>
<feature type="non-terminal residue" evidence="1">
    <location>
        <position position="66"/>
    </location>
</feature>
<evidence type="ECO:0000313" key="2">
    <source>
        <dbReference type="Proteomes" id="UP000789375"/>
    </source>
</evidence>
<sequence>MDVNNHEDETQVDKLNKNCSCCDKPFEEFLWCKECDPCRAFTFKNLTKPINSSLITSYLEKDENNE</sequence>
<comment type="caution">
    <text evidence="1">The sequence shown here is derived from an EMBL/GenBank/DDBJ whole genome shotgun (WGS) entry which is preliminary data.</text>
</comment>
<gene>
    <name evidence="1" type="ORF">FMOSSE_LOCUS12666</name>
</gene>
<dbReference type="AlphaFoldDB" id="A0A9N9EJD3"/>
<evidence type="ECO:0000313" key="1">
    <source>
        <dbReference type="EMBL" id="CAG8676402.1"/>
    </source>
</evidence>
<name>A0A9N9EJD3_FUNMO</name>
<organism evidence="1 2">
    <name type="scientific">Funneliformis mosseae</name>
    <name type="common">Endomycorrhizal fungus</name>
    <name type="synonym">Glomus mosseae</name>
    <dbReference type="NCBI Taxonomy" id="27381"/>
    <lineage>
        <taxon>Eukaryota</taxon>
        <taxon>Fungi</taxon>
        <taxon>Fungi incertae sedis</taxon>
        <taxon>Mucoromycota</taxon>
        <taxon>Glomeromycotina</taxon>
        <taxon>Glomeromycetes</taxon>
        <taxon>Glomerales</taxon>
        <taxon>Glomeraceae</taxon>
        <taxon>Funneliformis</taxon>
    </lineage>
</organism>
<proteinExistence type="predicted"/>
<accession>A0A9N9EJD3</accession>
<dbReference type="Proteomes" id="UP000789375">
    <property type="component" value="Unassembled WGS sequence"/>
</dbReference>
<keyword evidence="2" id="KW-1185">Reference proteome</keyword>
<dbReference type="EMBL" id="CAJVPP010006287">
    <property type="protein sequence ID" value="CAG8676402.1"/>
    <property type="molecule type" value="Genomic_DNA"/>
</dbReference>
<protein>
    <submittedName>
        <fullName evidence="1">7866_t:CDS:1</fullName>
    </submittedName>
</protein>